<evidence type="ECO:0000313" key="2">
    <source>
        <dbReference type="EMBL" id="EKX45837.1"/>
    </source>
</evidence>
<reference evidence="2 4" key="1">
    <citation type="journal article" date="2012" name="Nature">
        <title>Algal genomes reveal evolutionary mosaicism and the fate of nucleomorphs.</title>
        <authorList>
            <consortium name="DOE Joint Genome Institute"/>
            <person name="Curtis B.A."/>
            <person name="Tanifuji G."/>
            <person name="Burki F."/>
            <person name="Gruber A."/>
            <person name="Irimia M."/>
            <person name="Maruyama S."/>
            <person name="Arias M.C."/>
            <person name="Ball S.G."/>
            <person name="Gile G.H."/>
            <person name="Hirakawa Y."/>
            <person name="Hopkins J.F."/>
            <person name="Kuo A."/>
            <person name="Rensing S.A."/>
            <person name="Schmutz J."/>
            <person name="Symeonidi A."/>
            <person name="Elias M."/>
            <person name="Eveleigh R.J."/>
            <person name="Herman E.K."/>
            <person name="Klute M.J."/>
            <person name="Nakayama T."/>
            <person name="Obornik M."/>
            <person name="Reyes-Prieto A."/>
            <person name="Armbrust E.V."/>
            <person name="Aves S.J."/>
            <person name="Beiko R.G."/>
            <person name="Coutinho P."/>
            <person name="Dacks J.B."/>
            <person name="Durnford D.G."/>
            <person name="Fast N.M."/>
            <person name="Green B.R."/>
            <person name="Grisdale C.J."/>
            <person name="Hempel F."/>
            <person name="Henrissat B."/>
            <person name="Hoppner M.P."/>
            <person name="Ishida K."/>
            <person name="Kim E."/>
            <person name="Koreny L."/>
            <person name="Kroth P.G."/>
            <person name="Liu Y."/>
            <person name="Malik S.B."/>
            <person name="Maier U.G."/>
            <person name="McRose D."/>
            <person name="Mock T."/>
            <person name="Neilson J.A."/>
            <person name="Onodera N.T."/>
            <person name="Poole A.M."/>
            <person name="Pritham E.J."/>
            <person name="Richards T.A."/>
            <person name="Rocap G."/>
            <person name="Roy S.W."/>
            <person name="Sarai C."/>
            <person name="Schaack S."/>
            <person name="Shirato S."/>
            <person name="Slamovits C.H."/>
            <person name="Spencer D.F."/>
            <person name="Suzuki S."/>
            <person name="Worden A.Z."/>
            <person name="Zauner S."/>
            <person name="Barry K."/>
            <person name="Bell C."/>
            <person name="Bharti A.K."/>
            <person name="Crow J.A."/>
            <person name="Grimwood J."/>
            <person name="Kramer R."/>
            <person name="Lindquist E."/>
            <person name="Lucas S."/>
            <person name="Salamov A."/>
            <person name="McFadden G.I."/>
            <person name="Lane C.E."/>
            <person name="Keeling P.J."/>
            <person name="Gray M.W."/>
            <person name="Grigoriev I.V."/>
            <person name="Archibald J.M."/>
        </authorList>
    </citation>
    <scope>NUCLEOTIDE SEQUENCE</scope>
    <source>
        <strain evidence="2 4">CCMP2712</strain>
    </source>
</reference>
<evidence type="ECO:0000313" key="3">
    <source>
        <dbReference type="EnsemblProtists" id="EKX45837"/>
    </source>
</evidence>
<organism evidence="2">
    <name type="scientific">Guillardia theta (strain CCMP2712)</name>
    <name type="common">Cryptophyte</name>
    <dbReference type="NCBI Taxonomy" id="905079"/>
    <lineage>
        <taxon>Eukaryota</taxon>
        <taxon>Cryptophyceae</taxon>
        <taxon>Pyrenomonadales</taxon>
        <taxon>Geminigeraceae</taxon>
        <taxon>Guillardia</taxon>
    </lineage>
</organism>
<evidence type="ECO:0000256" key="1">
    <source>
        <dbReference type="SAM" id="MobiDB-lite"/>
    </source>
</evidence>
<gene>
    <name evidence="2" type="ORF">GUITHDRAFT_152578</name>
</gene>
<dbReference type="RefSeq" id="XP_005832817.1">
    <property type="nucleotide sequence ID" value="XM_005832760.1"/>
</dbReference>
<sequence>MLTEVFAPTKAAERLYLQAAELPHESKARNHLKYDKETTKAFERELIARRAALENKLSESSKSSHDKMSKKHMNPIERAAWERFQRQNTLAAETHDPKRSAGPQGIVQSSRIDRPIHISSDIAHTNDTAASRLRTSEGRNSKTDTTPFFHSTMLRALAHSHT</sequence>
<reference evidence="4" key="2">
    <citation type="submission" date="2012-11" db="EMBL/GenBank/DDBJ databases">
        <authorList>
            <person name="Kuo A."/>
            <person name="Curtis B.A."/>
            <person name="Tanifuji G."/>
            <person name="Burki F."/>
            <person name="Gruber A."/>
            <person name="Irimia M."/>
            <person name="Maruyama S."/>
            <person name="Arias M.C."/>
            <person name="Ball S.G."/>
            <person name="Gile G.H."/>
            <person name="Hirakawa Y."/>
            <person name="Hopkins J.F."/>
            <person name="Rensing S.A."/>
            <person name="Schmutz J."/>
            <person name="Symeonidi A."/>
            <person name="Elias M."/>
            <person name="Eveleigh R.J."/>
            <person name="Herman E.K."/>
            <person name="Klute M.J."/>
            <person name="Nakayama T."/>
            <person name="Obornik M."/>
            <person name="Reyes-Prieto A."/>
            <person name="Armbrust E.V."/>
            <person name="Aves S.J."/>
            <person name="Beiko R.G."/>
            <person name="Coutinho P."/>
            <person name="Dacks J.B."/>
            <person name="Durnford D.G."/>
            <person name="Fast N.M."/>
            <person name="Green B.R."/>
            <person name="Grisdale C."/>
            <person name="Hempe F."/>
            <person name="Henrissat B."/>
            <person name="Hoppner M.P."/>
            <person name="Ishida K.-I."/>
            <person name="Kim E."/>
            <person name="Koreny L."/>
            <person name="Kroth P.G."/>
            <person name="Liu Y."/>
            <person name="Malik S.-B."/>
            <person name="Maier U.G."/>
            <person name="McRose D."/>
            <person name="Mock T."/>
            <person name="Neilson J.A."/>
            <person name="Onodera N.T."/>
            <person name="Poole A.M."/>
            <person name="Pritham E.J."/>
            <person name="Richards T.A."/>
            <person name="Rocap G."/>
            <person name="Roy S.W."/>
            <person name="Sarai C."/>
            <person name="Schaack S."/>
            <person name="Shirato S."/>
            <person name="Slamovits C.H."/>
            <person name="Spencer D.F."/>
            <person name="Suzuki S."/>
            <person name="Worden A.Z."/>
            <person name="Zauner S."/>
            <person name="Barry K."/>
            <person name="Bell C."/>
            <person name="Bharti A.K."/>
            <person name="Crow J.A."/>
            <person name="Grimwood J."/>
            <person name="Kramer R."/>
            <person name="Lindquist E."/>
            <person name="Lucas S."/>
            <person name="Salamov A."/>
            <person name="McFadden G.I."/>
            <person name="Lane C.E."/>
            <person name="Keeling P.J."/>
            <person name="Gray M.W."/>
            <person name="Grigoriev I.V."/>
            <person name="Archibald J.M."/>
        </authorList>
    </citation>
    <scope>NUCLEOTIDE SEQUENCE</scope>
    <source>
        <strain evidence="4">CCMP2712</strain>
    </source>
</reference>
<dbReference type="EMBL" id="JH992997">
    <property type="protein sequence ID" value="EKX45837.1"/>
    <property type="molecule type" value="Genomic_DNA"/>
</dbReference>
<reference evidence="3" key="3">
    <citation type="submission" date="2016-03" db="UniProtKB">
        <authorList>
            <consortium name="EnsemblProtists"/>
        </authorList>
    </citation>
    <scope>IDENTIFICATION</scope>
</reference>
<dbReference type="Proteomes" id="UP000011087">
    <property type="component" value="Unassembled WGS sequence"/>
</dbReference>
<dbReference type="GeneID" id="17302588"/>
<dbReference type="PaxDb" id="55529-EKX45837"/>
<evidence type="ECO:0000313" key="4">
    <source>
        <dbReference type="Proteomes" id="UP000011087"/>
    </source>
</evidence>
<keyword evidence="4" id="KW-1185">Reference proteome</keyword>
<feature type="region of interest" description="Disordered" evidence="1">
    <location>
        <begin position="86"/>
        <end position="147"/>
    </location>
</feature>
<dbReference type="HOGENOM" id="CLU_1638578_0_0_1"/>
<protein>
    <submittedName>
        <fullName evidence="2 3">Uncharacterized protein</fullName>
    </submittedName>
</protein>
<dbReference type="EnsemblProtists" id="EKX45837">
    <property type="protein sequence ID" value="EKX45837"/>
    <property type="gene ID" value="GUITHDRAFT_152578"/>
</dbReference>
<dbReference type="KEGG" id="gtt:GUITHDRAFT_152578"/>
<proteinExistence type="predicted"/>
<accession>L1JC25</accession>
<name>L1JC25_GUITC</name>
<dbReference type="AlphaFoldDB" id="L1JC25"/>